<evidence type="ECO:0000256" key="1">
    <source>
        <dbReference type="SAM" id="SignalP"/>
    </source>
</evidence>
<dbReference type="OrthoDB" id="2563897at2759"/>
<feature type="signal peptide" evidence="1">
    <location>
        <begin position="1"/>
        <end position="20"/>
    </location>
</feature>
<evidence type="ECO:0000313" key="3">
    <source>
        <dbReference type="EMBL" id="WWC66934.1"/>
    </source>
</evidence>
<organism evidence="2">
    <name type="scientific">Kwoniella pini CBS 10737</name>
    <dbReference type="NCBI Taxonomy" id="1296096"/>
    <lineage>
        <taxon>Eukaryota</taxon>
        <taxon>Fungi</taxon>
        <taxon>Dikarya</taxon>
        <taxon>Basidiomycota</taxon>
        <taxon>Agaricomycotina</taxon>
        <taxon>Tremellomycetes</taxon>
        <taxon>Tremellales</taxon>
        <taxon>Cryptococcaceae</taxon>
        <taxon>Kwoniella</taxon>
    </lineage>
</organism>
<keyword evidence="4" id="KW-1185">Reference proteome</keyword>
<evidence type="ECO:0000313" key="4">
    <source>
        <dbReference type="Proteomes" id="UP000094020"/>
    </source>
</evidence>
<gene>
    <name evidence="2" type="ORF">I206_00485</name>
    <name evidence="3" type="ORF">I206_100841</name>
</gene>
<dbReference type="RefSeq" id="XP_019014403.1">
    <property type="nucleotide sequence ID" value="XM_019152265.1"/>
</dbReference>
<dbReference type="GeneID" id="30168854"/>
<dbReference type="AlphaFoldDB" id="A0A1B9ICQ8"/>
<dbReference type="EMBL" id="KI894007">
    <property type="protein sequence ID" value="OCF53184.1"/>
    <property type="molecule type" value="Genomic_DNA"/>
</dbReference>
<evidence type="ECO:0008006" key="5">
    <source>
        <dbReference type="Google" id="ProtNLM"/>
    </source>
</evidence>
<reference evidence="3" key="2">
    <citation type="submission" date="2013-07" db="EMBL/GenBank/DDBJ databases">
        <authorList>
            <consortium name="The Broad Institute Genome Sequencing Platform"/>
            <person name="Cuomo C."/>
            <person name="Litvintseva A."/>
            <person name="Chen Y."/>
            <person name="Heitman J."/>
            <person name="Sun S."/>
            <person name="Springer D."/>
            <person name="Dromer F."/>
            <person name="Young S.K."/>
            <person name="Zeng Q."/>
            <person name="Gargeya S."/>
            <person name="Fitzgerald M."/>
            <person name="Abouelleil A."/>
            <person name="Alvarado L."/>
            <person name="Berlin A.M."/>
            <person name="Chapman S.B."/>
            <person name="Dewar J."/>
            <person name="Goldberg J."/>
            <person name="Griggs A."/>
            <person name="Gujja S."/>
            <person name="Hansen M."/>
            <person name="Howarth C."/>
            <person name="Imamovic A."/>
            <person name="Larimer J."/>
            <person name="McCowan C."/>
            <person name="Murphy C."/>
            <person name="Pearson M."/>
            <person name="Priest M."/>
            <person name="Roberts A."/>
            <person name="Saif S."/>
            <person name="Shea T."/>
            <person name="Sykes S."/>
            <person name="Wortman J."/>
            <person name="Nusbaum C."/>
            <person name="Birren B."/>
        </authorList>
    </citation>
    <scope>NUCLEOTIDE SEQUENCE</scope>
    <source>
        <strain evidence="3">CBS 10737</strain>
    </source>
</reference>
<reference evidence="2" key="1">
    <citation type="submission" date="2013-07" db="EMBL/GenBank/DDBJ databases">
        <title>The Genome Sequence of Cryptococcus pinus CBS10737.</title>
        <authorList>
            <consortium name="The Broad Institute Genome Sequencing Platform"/>
            <person name="Cuomo C."/>
            <person name="Litvintseva A."/>
            <person name="Chen Y."/>
            <person name="Heitman J."/>
            <person name="Sun S."/>
            <person name="Springer D."/>
            <person name="Dromer F."/>
            <person name="Young S.K."/>
            <person name="Zeng Q."/>
            <person name="Gargeya S."/>
            <person name="Fitzgerald M."/>
            <person name="Abouelleil A."/>
            <person name="Alvarado L."/>
            <person name="Berlin A.M."/>
            <person name="Chapman S.B."/>
            <person name="Dewar J."/>
            <person name="Goldberg J."/>
            <person name="Griggs A."/>
            <person name="Gujja S."/>
            <person name="Hansen M."/>
            <person name="Howarth C."/>
            <person name="Imamovic A."/>
            <person name="Larimer J."/>
            <person name="McCowan C."/>
            <person name="Murphy C."/>
            <person name="Pearson M."/>
            <person name="Priest M."/>
            <person name="Roberts A."/>
            <person name="Saif S."/>
            <person name="Shea T."/>
            <person name="Sykes S."/>
            <person name="Wortman J."/>
            <person name="Nusbaum C."/>
            <person name="Birren B."/>
        </authorList>
    </citation>
    <scope>NUCLEOTIDE SEQUENCE [LARGE SCALE GENOMIC DNA]</scope>
    <source>
        <strain evidence="2">CBS 10737</strain>
    </source>
</reference>
<protein>
    <recommendedName>
        <fullName evidence="5">Ricin B lectin domain-containing protein</fullName>
    </recommendedName>
</protein>
<proteinExistence type="predicted"/>
<accession>A0A1B9ICQ8</accession>
<dbReference type="EMBL" id="CP144519">
    <property type="protein sequence ID" value="WWC66934.1"/>
    <property type="molecule type" value="Genomic_DNA"/>
</dbReference>
<dbReference type="KEGG" id="kpin:30168854"/>
<reference evidence="3" key="4">
    <citation type="submission" date="2024-02" db="EMBL/GenBank/DDBJ databases">
        <title>Comparative genomics of Cryptococcus and Kwoniella reveals pathogenesis evolution and contrasting modes of karyotype evolution via chromosome fusion or intercentromeric recombination.</title>
        <authorList>
            <person name="Coelho M.A."/>
            <person name="David-Palma M."/>
            <person name="Shea T."/>
            <person name="Bowers K."/>
            <person name="McGinley-Smith S."/>
            <person name="Mohammad A.W."/>
            <person name="Gnirke A."/>
            <person name="Yurkov A.M."/>
            <person name="Nowrousian M."/>
            <person name="Sun S."/>
            <person name="Cuomo C.A."/>
            <person name="Heitman J."/>
        </authorList>
    </citation>
    <scope>NUCLEOTIDE SEQUENCE</scope>
    <source>
        <strain evidence="3">CBS 10737</strain>
    </source>
</reference>
<reference evidence="2" key="3">
    <citation type="submission" date="2016-07" db="EMBL/GenBank/DDBJ databases">
        <title>Evolution of pathogenesis and genome organization in the Tremellales.</title>
        <authorList>
            <person name="Cuomo C."/>
            <person name="Litvintseva A."/>
            <person name="Heitman J."/>
            <person name="Chen Y."/>
            <person name="Sun S."/>
            <person name="Springer D."/>
            <person name="Dromer F."/>
            <person name="Young S."/>
            <person name="Zeng Q."/>
            <person name="Chapman S."/>
            <person name="Gujja S."/>
            <person name="Saif S."/>
            <person name="Birren B."/>
        </authorList>
    </citation>
    <scope>NUCLEOTIDE SEQUENCE</scope>
    <source>
        <strain evidence="2">CBS 10737</strain>
    </source>
</reference>
<feature type="chain" id="PRO_5008628523" description="Ricin B lectin domain-containing protein" evidence="1">
    <location>
        <begin position="21"/>
        <end position="236"/>
    </location>
</feature>
<name>A0A1B9ICQ8_9TREE</name>
<keyword evidence="1" id="KW-0732">Signal</keyword>
<dbReference type="Proteomes" id="UP000094020">
    <property type="component" value="Chromosome 1"/>
</dbReference>
<evidence type="ECO:0000313" key="2">
    <source>
        <dbReference type="EMBL" id="OCF53184.1"/>
    </source>
</evidence>
<sequence length="236" mass="26742">MRLFVIALTILTFYISGSLAATEGLIRPSITNSEQSQSTTINDLTNTNTSTFNNYNSNNVNIDVDNNEEEEEEEYNRFIKLQLNSNKTKCLSVIMDDDGYAQPELTLNVNCNFGTIWNISNNFEKKKPSKIFCKECKDFVLLDGGFYANQTNNTLLSNQDFNSLGQLWQIGFDNRISIRTLSEPDKANLCLSESKDNNGYSFVRTEWCGKGDDTIDSKINQSELLVICLLSYVEFS</sequence>